<dbReference type="GO" id="GO:0007064">
    <property type="term" value="P:mitotic sister chromatid cohesion"/>
    <property type="evidence" value="ECO:0007669"/>
    <property type="project" value="InterPro"/>
</dbReference>
<organism evidence="10 11">
    <name type="scientific">Laccaria amethystina LaAM-08-1</name>
    <dbReference type="NCBI Taxonomy" id="1095629"/>
    <lineage>
        <taxon>Eukaryota</taxon>
        <taxon>Fungi</taxon>
        <taxon>Dikarya</taxon>
        <taxon>Basidiomycota</taxon>
        <taxon>Agaricomycotina</taxon>
        <taxon>Agaricomycetes</taxon>
        <taxon>Agaricomycetidae</taxon>
        <taxon>Agaricales</taxon>
        <taxon>Agaricineae</taxon>
        <taxon>Hydnangiaceae</taxon>
        <taxon>Laccaria</taxon>
    </lineage>
</organism>
<keyword evidence="3" id="KW-0132">Cell division</keyword>
<dbReference type="Pfam" id="PF10345">
    <property type="entry name" value="Cohesin_load"/>
    <property type="match status" value="1"/>
</dbReference>
<accession>A0A0C9Y8J7</accession>
<dbReference type="GO" id="GO:0007059">
    <property type="term" value="P:chromosome segregation"/>
    <property type="evidence" value="ECO:0007669"/>
    <property type="project" value="UniProtKB-KW"/>
</dbReference>
<feature type="coiled-coil region" evidence="8">
    <location>
        <begin position="506"/>
        <end position="533"/>
    </location>
</feature>
<dbReference type="OrthoDB" id="5565328at2759"/>
<feature type="region of interest" description="Disordered" evidence="9">
    <location>
        <begin position="1"/>
        <end position="27"/>
    </location>
</feature>
<feature type="compositionally biased region" description="Polar residues" evidence="9">
    <location>
        <begin position="610"/>
        <end position="625"/>
    </location>
</feature>
<keyword evidence="8" id="KW-0175">Coiled coil</keyword>
<evidence type="ECO:0000256" key="4">
    <source>
        <dbReference type="ARBA" id="ARBA00022776"/>
    </source>
</evidence>
<gene>
    <name evidence="10" type="ORF">K443DRAFT_670986</name>
</gene>
<evidence type="ECO:0000256" key="9">
    <source>
        <dbReference type="SAM" id="MobiDB-lite"/>
    </source>
</evidence>
<dbReference type="HOGENOM" id="CLU_010367_0_0_1"/>
<evidence type="ECO:0000256" key="3">
    <source>
        <dbReference type="ARBA" id="ARBA00022618"/>
    </source>
</evidence>
<dbReference type="GO" id="GO:0005634">
    <property type="term" value="C:nucleus"/>
    <property type="evidence" value="ECO:0007669"/>
    <property type="project" value="UniProtKB-SubCell"/>
</dbReference>
<reference evidence="11" key="2">
    <citation type="submission" date="2015-01" db="EMBL/GenBank/DDBJ databases">
        <title>Evolutionary Origins and Diversification of the Mycorrhizal Mutualists.</title>
        <authorList>
            <consortium name="DOE Joint Genome Institute"/>
            <consortium name="Mycorrhizal Genomics Consortium"/>
            <person name="Kohler A."/>
            <person name="Kuo A."/>
            <person name="Nagy L.G."/>
            <person name="Floudas D."/>
            <person name="Copeland A."/>
            <person name="Barry K.W."/>
            <person name="Cichocki N."/>
            <person name="Veneault-Fourrey C."/>
            <person name="LaButti K."/>
            <person name="Lindquist E.A."/>
            <person name="Lipzen A."/>
            <person name="Lundell T."/>
            <person name="Morin E."/>
            <person name="Murat C."/>
            <person name="Riley R."/>
            <person name="Ohm R."/>
            <person name="Sun H."/>
            <person name="Tunlid A."/>
            <person name="Henrissat B."/>
            <person name="Grigoriev I.V."/>
            <person name="Hibbett D.S."/>
            <person name="Martin F."/>
        </authorList>
    </citation>
    <scope>NUCLEOTIDE SEQUENCE [LARGE SCALE GENOMIC DNA]</scope>
    <source>
        <strain evidence="11">LaAM-08-1</strain>
    </source>
</reference>
<dbReference type="GO" id="GO:0051301">
    <property type="term" value="P:cell division"/>
    <property type="evidence" value="ECO:0007669"/>
    <property type="project" value="UniProtKB-KW"/>
</dbReference>
<comment type="subcellular location">
    <subcellularLocation>
        <location evidence="1">Nucleus</location>
    </subcellularLocation>
</comment>
<dbReference type="Proteomes" id="UP000054477">
    <property type="component" value="Unassembled WGS sequence"/>
</dbReference>
<evidence type="ECO:0000256" key="8">
    <source>
        <dbReference type="SAM" id="Coils"/>
    </source>
</evidence>
<evidence type="ECO:0000313" key="10">
    <source>
        <dbReference type="EMBL" id="KIK10364.1"/>
    </source>
</evidence>
<name>A0A0C9Y8J7_9AGAR</name>
<evidence type="ECO:0000256" key="5">
    <source>
        <dbReference type="ARBA" id="ARBA00022829"/>
    </source>
</evidence>
<feature type="region of interest" description="Disordered" evidence="9">
    <location>
        <begin position="607"/>
        <end position="635"/>
    </location>
</feature>
<keyword evidence="7" id="KW-0131">Cell cycle</keyword>
<protein>
    <submittedName>
        <fullName evidence="10">Uncharacterized protein</fullName>
    </submittedName>
</protein>
<dbReference type="EMBL" id="KN838536">
    <property type="protein sequence ID" value="KIK10364.1"/>
    <property type="molecule type" value="Genomic_DNA"/>
</dbReference>
<proteinExistence type="inferred from homology"/>
<sequence length="686" mass="75870">MDAVDENPRPTKRQRTDEYHGKFDTPTTRMSTPTLLLGLPALLVHPPTHPQHARSLFLSLFALRACLALPSLDFNVECRAWAGLAEIGSKIGFCEPGIESEVEKAITKALLIAQKHPSLRLYRPYLTLLSAQLSKSQQNIKFAQNTLRRLLSSFLLPSDPPHVTYSAHLALIENLTNTAVDWSPKNATLKALGAIQDLHTLAVRNQHPSVSKMASVLRLRTLVQDGAWDKVLESLDLAEQELSITDTVPPLSKQSSAETVLIVHVLLLGIIFHTYTGDVTKTQARTKMLHEMLDGNALDAFGHSGIMEITFPNSQPLYIQATHPRIVYVLGFLVSSIAKRDPVGRKPKRKVFANEGLLVVDNELKKEISLPVWASKTEAQEIENRLRKIKADLYCEVVGVSIMRSEFGEAERVLAQLIAHTRTYGLFSFFSARITLHHAHLAHALGKTDRAAQCYRLSAYLSRKRDPRAPTPAADDGVEDRWVNVAARAGEFWVRLGILRRGKMDRSEGEREQEALKQTADMLEEECARLGATLGVVGFLFKTCLSTEFLAAKTYLRQALHLATNSQDNHLRALILALIASQYHHTAVDHATKMLATADQLAAGLGAQPRPTQASKGTFATNGTPTPKGPGDGVGNAQLRLWIGERSLELMRRTGEEDAARKQTALNAKLRVAVVAVENRPMDLHQ</sequence>
<reference evidence="10 11" key="1">
    <citation type="submission" date="2014-04" db="EMBL/GenBank/DDBJ databases">
        <authorList>
            <consortium name="DOE Joint Genome Institute"/>
            <person name="Kuo A."/>
            <person name="Kohler A."/>
            <person name="Nagy L.G."/>
            <person name="Floudas D."/>
            <person name="Copeland A."/>
            <person name="Barry K.W."/>
            <person name="Cichocki N."/>
            <person name="Veneault-Fourrey C."/>
            <person name="LaButti K."/>
            <person name="Lindquist E.A."/>
            <person name="Lipzen A."/>
            <person name="Lundell T."/>
            <person name="Morin E."/>
            <person name="Murat C."/>
            <person name="Sun H."/>
            <person name="Tunlid A."/>
            <person name="Henrissat B."/>
            <person name="Grigoriev I.V."/>
            <person name="Hibbett D.S."/>
            <person name="Martin F."/>
            <person name="Nordberg H.P."/>
            <person name="Cantor M.N."/>
            <person name="Hua S.X."/>
        </authorList>
    </citation>
    <scope>NUCLEOTIDE SEQUENCE [LARGE SCALE GENOMIC DNA]</scope>
    <source>
        <strain evidence="10 11">LaAM-08-1</strain>
    </source>
</reference>
<evidence type="ECO:0000256" key="7">
    <source>
        <dbReference type="ARBA" id="ARBA00023306"/>
    </source>
</evidence>
<evidence type="ECO:0000256" key="6">
    <source>
        <dbReference type="ARBA" id="ARBA00023242"/>
    </source>
</evidence>
<dbReference type="AlphaFoldDB" id="A0A0C9Y8J7"/>
<keyword evidence="4" id="KW-0498">Mitosis</keyword>
<dbReference type="InterPro" id="IPR019440">
    <property type="entry name" value="MAU2"/>
</dbReference>
<feature type="compositionally biased region" description="Basic and acidic residues" evidence="9">
    <location>
        <begin position="1"/>
        <end position="23"/>
    </location>
</feature>
<comment type="similarity">
    <text evidence="2">Belongs to the SCC4/mau-2 family.</text>
</comment>
<keyword evidence="5" id="KW-0159">Chromosome partition</keyword>
<keyword evidence="11" id="KW-1185">Reference proteome</keyword>
<evidence type="ECO:0000256" key="2">
    <source>
        <dbReference type="ARBA" id="ARBA00008585"/>
    </source>
</evidence>
<evidence type="ECO:0000256" key="1">
    <source>
        <dbReference type="ARBA" id="ARBA00004123"/>
    </source>
</evidence>
<keyword evidence="6" id="KW-0539">Nucleus</keyword>
<evidence type="ECO:0000313" key="11">
    <source>
        <dbReference type="Proteomes" id="UP000054477"/>
    </source>
</evidence>